<keyword evidence="5" id="KW-1185">Reference proteome</keyword>
<dbReference type="Gene3D" id="2.130.10.10">
    <property type="entry name" value="YVTN repeat-like/Quinoprotein amine dehydrogenase"/>
    <property type="match status" value="2"/>
</dbReference>
<dbReference type="SMART" id="SM00320">
    <property type="entry name" value="WD40"/>
    <property type="match status" value="2"/>
</dbReference>
<dbReference type="InterPro" id="IPR001680">
    <property type="entry name" value="WD40_rpt"/>
</dbReference>
<evidence type="ECO:0000256" key="2">
    <source>
        <dbReference type="ARBA" id="ARBA00022737"/>
    </source>
</evidence>
<dbReference type="SUPFAM" id="SSF50998">
    <property type="entry name" value="Quinoprotein alcohol dehydrogenase-like"/>
    <property type="match status" value="1"/>
</dbReference>
<dbReference type="PROSITE" id="PS50294">
    <property type="entry name" value="WD_REPEATS_REGION"/>
    <property type="match status" value="2"/>
</dbReference>
<feature type="repeat" description="WD" evidence="3">
    <location>
        <begin position="193"/>
        <end position="227"/>
    </location>
</feature>
<dbReference type="PROSITE" id="PS50082">
    <property type="entry name" value="WD_REPEATS_2"/>
    <property type="match status" value="2"/>
</dbReference>
<dbReference type="InterPro" id="IPR015943">
    <property type="entry name" value="WD40/YVTN_repeat-like_dom_sf"/>
</dbReference>
<keyword evidence="1 3" id="KW-0853">WD repeat</keyword>
<dbReference type="PROSITE" id="PS00678">
    <property type="entry name" value="WD_REPEATS_1"/>
    <property type="match status" value="1"/>
</dbReference>
<dbReference type="STRING" id="5627.A0A1C7M9V7"/>
<sequence length="353" mass="38919">MYHSVMVELWDSTTGRRCGGFIGYSSPIPRIYYPLDDEHSLWAESAEMWESITSFGRLAFGGHSSPLMFSSDGTLLVSGSEGCRNVSALDARMRARASLKDMAPVGTIVRLWNVSSGAGVRISEGHTGDVISVAFSFDNTQIVSGSCDHTVRVWNVATGAPLLTCVGHTGDVFADAAAGTQLRVLEGHTDPSIWSVAFSRDDSFVLSASKDATMRIWDAGSDECIHVFDRSNWLDSYVVSVDGSGIVVGPNHQVVQLWTAKNWPLRDSGEFESRSAGIGEVSNRQWPLYYKEEGWIFSWHPTRGRHRLCWVPPEWQAVKAFLGETVILDVFDDIVVLDFTALHKYLESIDTSA</sequence>
<evidence type="ECO:0000256" key="3">
    <source>
        <dbReference type="PROSITE-ProRule" id="PRU00221"/>
    </source>
</evidence>
<feature type="repeat" description="WD" evidence="3">
    <location>
        <begin position="123"/>
        <end position="164"/>
    </location>
</feature>
<dbReference type="InterPro" id="IPR011047">
    <property type="entry name" value="Quinoprotein_ADH-like_sf"/>
</dbReference>
<organism evidence="4 5">
    <name type="scientific">Grifola frondosa</name>
    <name type="common">Maitake</name>
    <name type="synonym">Polyporus frondosus</name>
    <dbReference type="NCBI Taxonomy" id="5627"/>
    <lineage>
        <taxon>Eukaryota</taxon>
        <taxon>Fungi</taxon>
        <taxon>Dikarya</taxon>
        <taxon>Basidiomycota</taxon>
        <taxon>Agaricomycotina</taxon>
        <taxon>Agaricomycetes</taxon>
        <taxon>Polyporales</taxon>
        <taxon>Grifolaceae</taxon>
        <taxon>Grifola</taxon>
    </lineage>
</organism>
<dbReference type="PANTHER" id="PTHR19879">
    <property type="entry name" value="TRANSCRIPTION INITIATION FACTOR TFIID"/>
    <property type="match status" value="1"/>
</dbReference>
<dbReference type="AlphaFoldDB" id="A0A1C7M9V7"/>
<reference evidence="4 5" key="1">
    <citation type="submission" date="2016-03" db="EMBL/GenBank/DDBJ databases">
        <title>Whole genome sequencing of Grifola frondosa 9006-11.</title>
        <authorList>
            <person name="Min B."/>
            <person name="Park H."/>
            <person name="Kim J.-G."/>
            <person name="Cho H."/>
            <person name="Oh Y.-L."/>
            <person name="Kong W.-S."/>
            <person name="Choi I.-G."/>
        </authorList>
    </citation>
    <scope>NUCLEOTIDE SEQUENCE [LARGE SCALE GENOMIC DNA]</scope>
    <source>
        <strain evidence="4 5">9006-11</strain>
    </source>
</reference>
<dbReference type="Pfam" id="PF00400">
    <property type="entry name" value="WD40"/>
    <property type="match status" value="2"/>
</dbReference>
<name>A0A1C7M9V7_GRIFR</name>
<proteinExistence type="predicted"/>
<protein>
    <submittedName>
        <fullName evidence="4">Vegetative incompatibility protein HET-E-1</fullName>
    </submittedName>
</protein>
<dbReference type="EMBL" id="LUGG01000006">
    <property type="protein sequence ID" value="OBZ73700.1"/>
    <property type="molecule type" value="Genomic_DNA"/>
</dbReference>
<accession>A0A1C7M9V7</accession>
<evidence type="ECO:0000313" key="4">
    <source>
        <dbReference type="EMBL" id="OBZ73700.1"/>
    </source>
</evidence>
<keyword evidence="2" id="KW-0677">Repeat</keyword>
<dbReference type="OrthoDB" id="6262491at2759"/>
<evidence type="ECO:0000256" key="1">
    <source>
        <dbReference type="ARBA" id="ARBA00022574"/>
    </source>
</evidence>
<gene>
    <name evidence="4" type="primary">HET-E1_3</name>
    <name evidence="4" type="ORF">A0H81_06252</name>
</gene>
<evidence type="ECO:0000313" key="5">
    <source>
        <dbReference type="Proteomes" id="UP000092993"/>
    </source>
</evidence>
<dbReference type="InterPro" id="IPR019775">
    <property type="entry name" value="WD40_repeat_CS"/>
</dbReference>
<dbReference type="PANTHER" id="PTHR19879:SF9">
    <property type="entry name" value="TRANSCRIPTION INITIATION FACTOR TFIID SUBUNIT 5"/>
    <property type="match status" value="1"/>
</dbReference>
<dbReference type="Proteomes" id="UP000092993">
    <property type="component" value="Unassembled WGS sequence"/>
</dbReference>
<comment type="caution">
    <text evidence="4">The sequence shown here is derived from an EMBL/GenBank/DDBJ whole genome shotgun (WGS) entry which is preliminary data.</text>
</comment>